<dbReference type="Proteomes" id="UP000579523">
    <property type="component" value="Unassembled WGS sequence"/>
</dbReference>
<comment type="caution">
    <text evidence="3">The sequence shown here is derived from an EMBL/GenBank/DDBJ whole genome shotgun (WGS) entry which is preliminary data.</text>
</comment>
<protein>
    <submittedName>
        <fullName evidence="3">Uncharacterized protein</fullName>
    </submittedName>
</protein>
<feature type="transmembrane region" description="Helical" evidence="2">
    <location>
        <begin position="76"/>
        <end position="98"/>
    </location>
</feature>
<keyword evidence="2" id="KW-0812">Transmembrane</keyword>
<feature type="transmembrane region" description="Helical" evidence="2">
    <location>
        <begin position="179"/>
        <end position="197"/>
    </location>
</feature>
<dbReference type="EMBL" id="JACHJI010000001">
    <property type="protein sequence ID" value="MBB4896149.1"/>
    <property type="molecule type" value="Genomic_DNA"/>
</dbReference>
<evidence type="ECO:0000313" key="3">
    <source>
        <dbReference type="EMBL" id="MBB4896149.1"/>
    </source>
</evidence>
<feature type="compositionally biased region" description="Pro residues" evidence="1">
    <location>
        <begin position="246"/>
        <end position="268"/>
    </location>
</feature>
<sequence length="318" mass="33939">MARTHGSWLGGRLTARSLLKPRNVAWVVFHPAWIPEPLDPSVEQLKRLRVIVGAIASFGVYTFIEGGFAFDELMENALTASAVLLFITPLTVGVMLFVWRRGGTVRQLRGQLLNCLKLLLLFVGSVVVMVVLLQYSSALGGPAFLLLALVALWLLVFVVTGAIRVSGNFFGTAAVHRSLPALLATVTTWLMAIPDLVTGDLHGLSLTMGVVFILGAPVTVTAIALLETGRLKRRYRIRLGTHPASLPPLPGPVPPVPPTGLPHVPPQGNPYGHPYAPTTGGHPYAPYPQSPYAPGAGGNPYAPQPPYPPQNPRGPYGG</sequence>
<feature type="transmembrane region" description="Helical" evidence="2">
    <location>
        <begin position="50"/>
        <end position="70"/>
    </location>
</feature>
<accession>A0A7W7PN79</accession>
<name>A0A7W7PN79_9ACTN</name>
<feature type="transmembrane region" description="Helical" evidence="2">
    <location>
        <begin position="118"/>
        <end position="137"/>
    </location>
</feature>
<evidence type="ECO:0000313" key="4">
    <source>
        <dbReference type="Proteomes" id="UP000579523"/>
    </source>
</evidence>
<feature type="transmembrane region" description="Helical" evidence="2">
    <location>
        <begin position="203"/>
        <end position="226"/>
    </location>
</feature>
<proteinExistence type="predicted"/>
<evidence type="ECO:0000256" key="2">
    <source>
        <dbReference type="SAM" id="Phobius"/>
    </source>
</evidence>
<organism evidence="3 4">
    <name type="scientific">Streptomyces griseomycini</name>
    <dbReference type="NCBI Taxonomy" id="66895"/>
    <lineage>
        <taxon>Bacteria</taxon>
        <taxon>Bacillati</taxon>
        <taxon>Actinomycetota</taxon>
        <taxon>Actinomycetes</taxon>
        <taxon>Kitasatosporales</taxon>
        <taxon>Streptomycetaceae</taxon>
        <taxon>Streptomyces</taxon>
    </lineage>
</organism>
<gene>
    <name evidence="3" type="ORF">FHS37_000165</name>
</gene>
<dbReference type="RefSeq" id="WP_184817026.1">
    <property type="nucleotide sequence ID" value="NZ_BMTI01000015.1"/>
</dbReference>
<feature type="region of interest" description="Disordered" evidence="1">
    <location>
        <begin position="246"/>
        <end position="318"/>
    </location>
</feature>
<keyword evidence="2" id="KW-0472">Membrane</keyword>
<feature type="compositionally biased region" description="Pro residues" evidence="1">
    <location>
        <begin position="302"/>
        <end position="312"/>
    </location>
</feature>
<evidence type="ECO:0000256" key="1">
    <source>
        <dbReference type="SAM" id="MobiDB-lite"/>
    </source>
</evidence>
<feature type="transmembrane region" description="Helical" evidence="2">
    <location>
        <begin position="143"/>
        <end position="167"/>
    </location>
</feature>
<keyword evidence="4" id="KW-1185">Reference proteome</keyword>
<keyword evidence="2" id="KW-1133">Transmembrane helix</keyword>
<reference evidence="3 4" key="1">
    <citation type="submission" date="2020-08" db="EMBL/GenBank/DDBJ databases">
        <title>Genomic Encyclopedia of Type Strains, Phase III (KMG-III): the genomes of soil and plant-associated and newly described type strains.</title>
        <authorList>
            <person name="Whitman W."/>
        </authorList>
    </citation>
    <scope>NUCLEOTIDE SEQUENCE [LARGE SCALE GENOMIC DNA]</scope>
    <source>
        <strain evidence="3 4">CECT 3273</strain>
    </source>
</reference>
<dbReference type="AlphaFoldDB" id="A0A7W7PN79"/>